<dbReference type="Proteomes" id="UP001589702">
    <property type="component" value="Unassembled WGS sequence"/>
</dbReference>
<evidence type="ECO:0000256" key="3">
    <source>
        <dbReference type="ARBA" id="ARBA00023163"/>
    </source>
</evidence>
<dbReference type="InterPro" id="IPR036390">
    <property type="entry name" value="WH_DNA-bd_sf"/>
</dbReference>
<dbReference type="InterPro" id="IPR000835">
    <property type="entry name" value="HTH_MarR-typ"/>
</dbReference>
<dbReference type="Gene3D" id="1.10.10.10">
    <property type="entry name" value="Winged helix-like DNA-binding domain superfamily/Winged helix DNA-binding domain"/>
    <property type="match status" value="1"/>
</dbReference>
<evidence type="ECO:0000256" key="2">
    <source>
        <dbReference type="ARBA" id="ARBA00023125"/>
    </source>
</evidence>
<keyword evidence="3" id="KW-0804">Transcription</keyword>
<name>A0ABV5XZP8_ARTRM</name>
<dbReference type="SUPFAM" id="SSF46785">
    <property type="entry name" value="Winged helix' DNA-binding domain"/>
    <property type="match status" value="1"/>
</dbReference>
<dbReference type="Pfam" id="PF12802">
    <property type="entry name" value="MarR_2"/>
    <property type="match status" value="1"/>
</dbReference>
<feature type="domain" description="HTH marR-type" evidence="4">
    <location>
        <begin position="24"/>
        <end position="159"/>
    </location>
</feature>
<dbReference type="PANTHER" id="PTHR33164">
    <property type="entry name" value="TRANSCRIPTIONAL REGULATOR, MARR FAMILY"/>
    <property type="match status" value="1"/>
</dbReference>
<keyword evidence="2" id="KW-0238">DNA-binding</keyword>
<dbReference type="InterPro" id="IPR036388">
    <property type="entry name" value="WH-like_DNA-bd_sf"/>
</dbReference>
<comment type="caution">
    <text evidence="5">The sequence shown here is derived from an EMBL/GenBank/DDBJ whole genome shotgun (WGS) entry which is preliminary data.</text>
</comment>
<evidence type="ECO:0000256" key="1">
    <source>
        <dbReference type="ARBA" id="ARBA00023015"/>
    </source>
</evidence>
<evidence type="ECO:0000313" key="6">
    <source>
        <dbReference type="Proteomes" id="UP001589702"/>
    </source>
</evidence>
<dbReference type="InterPro" id="IPR023187">
    <property type="entry name" value="Tscrpt_reg_MarR-type_CS"/>
</dbReference>
<evidence type="ECO:0000313" key="5">
    <source>
        <dbReference type="EMBL" id="MFB9819891.1"/>
    </source>
</evidence>
<protein>
    <submittedName>
        <fullName evidence="5">MarR family winged helix-turn-helix transcriptional regulator</fullName>
    </submittedName>
</protein>
<dbReference type="PRINTS" id="PR00598">
    <property type="entry name" value="HTHMARR"/>
</dbReference>
<dbReference type="PANTHER" id="PTHR33164:SF104">
    <property type="entry name" value="TRANSCRIPTIONAL REGULATORY PROTEIN"/>
    <property type="match status" value="1"/>
</dbReference>
<dbReference type="SMART" id="SM00347">
    <property type="entry name" value="HTH_MARR"/>
    <property type="match status" value="1"/>
</dbReference>
<evidence type="ECO:0000259" key="4">
    <source>
        <dbReference type="PROSITE" id="PS50995"/>
    </source>
</evidence>
<gene>
    <name evidence="5" type="ORF">ACFFP1_10290</name>
</gene>
<dbReference type="PROSITE" id="PS01117">
    <property type="entry name" value="HTH_MARR_1"/>
    <property type="match status" value="1"/>
</dbReference>
<keyword evidence="6" id="KW-1185">Reference proteome</keyword>
<dbReference type="EMBL" id="JBHMBC010000016">
    <property type="protein sequence ID" value="MFB9819891.1"/>
    <property type="molecule type" value="Genomic_DNA"/>
</dbReference>
<reference evidence="5 6" key="1">
    <citation type="submission" date="2024-09" db="EMBL/GenBank/DDBJ databases">
        <authorList>
            <person name="Sun Q."/>
            <person name="Mori K."/>
        </authorList>
    </citation>
    <scope>NUCLEOTIDE SEQUENCE [LARGE SCALE GENOMIC DNA]</scope>
    <source>
        <strain evidence="5 6">JCM 1334</strain>
    </source>
</reference>
<dbReference type="RefSeq" id="WP_372460943.1">
    <property type="nucleotide sequence ID" value="NZ_BAAAWN010000001.1"/>
</dbReference>
<dbReference type="InterPro" id="IPR039422">
    <property type="entry name" value="MarR/SlyA-like"/>
</dbReference>
<accession>A0ABV5XZP8</accession>
<organism evidence="5 6">
    <name type="scientific">Arthrobacter ramosus</name>
    <dbReference type="NCBI Taxonomy" id="1672"/>
    <lineage>
        <taxon>Bacteria</taxon>
        <taxon>Bacillati</taxon>
        <taxon>Actinomycetota</taxon>
        <taxon>Actinomycetes</taxon>
        <taxon>Micrococcales</taxon>
        <taxon>Micrococcaceae</taxon>
        <taxon>Arthrobacter</taxon>
    </lineage>
</organism>
<sequence>MLSVTAWGDPVTTTAPTSSAVRLAAETWESLFRSQVAVMRRLQAGQAFKKLPIKEYDVLFTLSRCPTGKLRLNEINDHVLLSQSSLSRLVDRLEKRGLVERSIAPDDGRGILLGLTAAGQELQKEIGREHIRDIAELVAPALTAEEQRELLRLTEKLQAFVAHKQPRES</sequence>
<dbReference type="PROSITE" id="PS50995">
    <property type="entry name" value="HTH_MARR_2"/>
    <property type="match status" value="1"/>
</dbReference>
<proteinExistence type="predicted"/>
<keyword evidence="1" id="KW-0805">Transcription regulation</keyword>